<proteinExistence type="inferred from homology"/>
<dbReference type="FunCoup" id="A0A6J2UQP7">
    <property type="interactions" value="300"/>
</dbReference>
<dbReference type="Pfam" id="PF09811">
    <property type="entry name" value="Yae1_N"/>
    <property type="match status" value="1"/>
</dbReference>
<reference evidence="4" key="1">
    <citation type="submission" date="2025-08" db="UniProtKB">
        <authorList>
            <consortium name="RefSeq"/>
        </authorList>
    </citation>
    <scope>IDENTIFICATION</scope>
</reference>
<organism evidence="3 4">
    <name type="scientific">Chanos chanos</name>
    <name type="common">Milkfish</name>
    <name type="synonym">Mugil chanos</name>
    <dbReference type="NCBI Taxonomy" id="29144"/>
    <lineage>
        <taxon>Eukaryota</taxon>
        <taxon>Metazoa</taxon>
        <taxon>Chordata</taxon>
        <taxon>Craniata</taxon>
        <taxon>Vertebrata</taxon>
        <taxon>Euteleostomi</taxon>
        <taxon>Actinopterygii</taxon>
        <taxon>Neopterygii</taxon>
        <taxon>Teleostei</taxon>
        <taxon>Ostariophysi</taxon>
        <taxon>Gonorynchiformes</taxon>
        <taxon>Chanidae</taxon>
        <taxon>Chanos</taxon>
    </lineage>
</organism>
<dbReference type="InParanoid" id="A0A6J2UQP7"/>
<gene>
    <name evidence="4" type="primary">lto1</name>
</gene>
<dbReference type="GeneID" id="115805864"/>
<dbReference type="CTD" id="220064"/>
<dbReference type="PANTHER" id="PTHR28532">
    <property type="entry name" value="GEO13458P1"/>
    <property type="match status" value="1"/>
</dbReference>
<accession>A0A6J2UQP7</accession>
<evidence type="ECO:0000259" key="2">
    <source>
        <dbReference type="Pfam" id="PF09811"/>
    </source>
</evidence>
<name>A0A6J2UQP7_CHACN</name>
<dbReference type="InterPro" id="IPR052436">
    <property type="entry name" value="LTO1_adapter"/>
</dbReference>
<dbReference type="AlphaFoldDB" id="A0A6J2UQP7"/>
<evidence type="ECO:0000313" key="4">
    <source>
        <dbReference type="RefSeq" id="XP_030622419.1"/>
    </source>
</evidence>
<evidence type="ECO:0000313" key="3">
    <source>
        <dbReference type="Proteomes" id="UP000504632"/>
    </source>
</evidence>
<dbReference type="PANTHER" id="PTHR28532:SF1">
    <property type="entry name" value="ORAL CANCER OVEREXPRESSED 1"/>
    <property type="match status" value="1"/>
</dbReference>
<keyword evidence="3" id="KW-1185">Reference proteome</keyword>
<protein>
    <submittedName>
        <fullName evidence="4">Protein LTO1 homolog</fullName>
    </submittedName>
</protein>
<feature type="domain" description="Essential protein Yae1 N-terminal" evidence="2">
    <location>
        <begin position="25"/>
        <end position="63"/>
    </location>
</feature>
<sequence>MASVSESDDLFDCILMADDRFHVEGYREGYEEGTREGLLEGRNHGMVHGARLSAELSFYHGFAVTWKYLLQTNVDAKSKKRLKAVESLIGLISKFPFEDSQYENLQEDTERVRAKFRQVCSLLNVTADFRDYVSGSATMSF</sequence>
<evidence type="ECO:0000256" key="1">
    <source>
        <dbReference type="ARBA" id="ARBA00038090"/>
    </source>
</evidence>
<comment type="similarity">
    <text evidence="1">Belongs to the LTO1 family.</text>
</comment>
<dbReference type="RefSeq" id="XP_030622419.1">
    <property type="nucleotide sequence ID" value="XM_030766559.1"/>
</dbReference>
<dbReference type="Proteomes" id="UP000504632">
    <property type="component" value="Chromosome 2"/>
</dbReference>
<dbReference type="InterPro" id="IPR019191">
    <property type="entry name" value="Essential_protein_Yae1_N"/>
</dbReference>
<dbReference type="OrthoDB" id="48036at2759"/>